<organism evidence="1 2">
    <name type="scientific">Limoniibacter endophyticus</name>
    <dbReference type="NCBI Taxonomy" id="1565040"/>
    <lineage>
        <taxon>Bacteria</taxon>
        <taxon>Pseudomonadati</taxon>
        <taxon>Pseudomonadota</taxon>
        <taxon>Alphaproteobacteria</taxon>
        <taxon>Hyphomicrobiales</taxon>
        <taxon>Bartonellaceae</taxon>
        <taxon>Limoniibacter</taxon>
    </lineage>
</organism>
<name>A0A8J3DSL4_9HYPH</name>
<dbReference type="AlphaFoldDB" id="A0A8J3DSL4"/>
<evidence type="ECO:0000313" key="1">
    <source>
        <dbReference type="EMBL" id="GHC80197.1"/>
    </source>
</evidence>
<sequence>MRIDARIVKDQIGTPRFNKTWQNSVQLIKVGAVTHAVGQTYVQRGWDFPAWVVALGMHREREDTRLSAENIGGPVTLVDVEVNDQNALHPALVEERAGRDRHVIEGAKACAMGASCMMATTCRVARNSMFKCKLPGHERTHARITRAPRDLLINLKTDFFFNRLRHPKIANLIDIEAIMGLGQQGSAGKRWRVYKPPVRKAQRIDFAHQKAVFAHRETMSRIELRIIGGVMNDVQWH</sequence>
<reference evidence="1" key="2">
    <citation type="submission" date="2020-09" db="EMBL/GenBank/DDBJ databases">
        <authorList>
            <person name="Sun Q."/>
            <person name="Kim S."/>
        </authorList>
    </citation>
    <scope>NUCLEOTIDE SEQUENCE</scope>
    <source>
        <strain evidence="1">KCTC 42097</strain>
    </source>
</reference>
<gene>
    <name evidence="1" type="ORF">GCM10010136_33140</name>
</gene>
<protein>
    <submittedName>
        <fullName evidence="1">Uncharacterized protein</fullName>
    </submittedName>
</protein>
<dbReference type="EMBL" id="BMZO01000012">
    <property type="protein sequence ID" value="GHC80197.1"/>
    <property type="molecule type" value="Genomic_DNA"/>
</dbReference>
<evidence type="ECO:0000313" key="2">
    <source>
        <dbReference type="Proteomes" id="UP000641137"/>
    </source>
</evidence>
<dbReference type="Proteomes" id="UP000641137">
    <property type="component" value="Unassembled WGS sequence"/>
</dbReference>
<proteinExistence type="predicted"/>
<reference evidence="1" key="1">
    <citation type="journal article" date="2014" name="Int. J. Syst. Evol. Microbiol.">
        <title>Complete genome sequence of Corynebacterium casei LMG S-19264T (=DSM 44701T), isolated from a smear-ripened cheese.</title>
        <authorList>
            <consortium name="US DOE Joint Genome Institute (JGI-PGF)"/>
            <person name="Walter F."/>
            <person name="Albersmeier A."/>
            <person name="Kalinowski J."/>
            <person name="Ruckert C."/>
        </authorList>
    </citation>
    <scope>NUCLEOTIDE SEQUENCE</scope>
    <source>
        <strain evidence="1">KCTC 42097</strain>
    </source>
</reference>
<keyword evidence="2" id="KW-1185">Reference proteome</keyword>
<accession>A0A8J3DSL4</accession>
<comment type="caution">
    <text evidence="1">The sequence shown here is derived from an EMBL/GenBank/DDBJ whole genome shotgun (WGS) entry which is preliminary data.</text>
</comment>